<evidence type="ECO:0000256" key="1">
    <source>
        <dbReference type="SAM" id="Coils"/>
    </source>
</evidence>
<dbReference type="GeneTree" id="ENSGT00940000176052"/>
<dbReference type="Proteomes" id="UP000694565">
    <property type="component" value="Unplaced"/>
</dbReference>
<evidence type="ECO:0000313" key="4">
    <source>
        <dbReference type="Proteomes" id="UP000694565"/>
    </source>
</evidence>
<reference evidence="3" key="1">
    <citation type="submission" date="2025-08" db="UniProtKB">
        <authorList>
            <consortium name="Ensembl"/>
        </authorList>
    </citation>
    <scope>IDENTIFICATION</scope>
</reference>
<dbReference type="AlphaFoldDB" id="A0A8C3GBH8"/>
<feature type="region of interest" description="Disordered" evidence="2">
    <location>
        <begin position="1"/>
        <end position="27"/>
    </location>
</feature>
<reference evidence="3" key="2">
    <citation type="submission" date="2025-09" db="UniProtKB">
        <authorList>
            <consortium name="Ensembl"/>
        </authorList>
    </citation>
    <scope>IDENTIFICATION</scope>
</reference>
<evidence type="ECO:0000313" key="3">
    <source>
        <dbReference type="Ensembl" id="ENSCLMP00005048755.1"/>
    </source>
</evidence>
<organism evidence="3 4">
    <name type="scientific">Cyclopterus lumpus</name>
    <name type="common">Lumpsucker</name>
    <dbReference type="NCBI Taxonomy" id="8103"/>
    <lineage>
        <taxon>Eukaryota</taxon>
        <taxon>Metazoa</taxon>
        <taxon>Chordata</taxon>
        <taxon>Craniata</taxon>
        <taxon>Vertebrata</taxon>
        <taxon>Euteleostomi</taxon>
        <taxon>Actinopterygii</taxon>
        <taxon>Neopterygii</taxon>
        <taxon>Teleostei</taxon>
        <taxon>Neoteleostei</taxon>
        <taxon>Acanthomorphata</taxon>
        <taxon>Eupercaria</taxon>
        <taxon>Perciformes</taxon>
        <taxon>Cottioidei</taxon>
        <taxon>Cottales</taxon>
        <taxon>Cyclopteridae</taxon>
        <taxon>Cyclopterus</taxon>
    </lineage>
</organism>
<proteinExistence type="predicted"/>
<feature type="coiled-coil region" evidence="1">
    <location>
        <begin position="28"/>
        <end position="59"/>
    </location>
</feature>
<accession>A0A8C3GBH8</accession>
<dbReference type="Ensembl" id="ENSCLMT00005050405.1">
    <property type="protein sequence ID" value="ENSCLMP00005048755.1"/>
    <property type="gene ID" value="ENSCLMG00005022288.1"/>
</dbReference>
<keyword evidence="4" id="KW-1185">Reference proteome</keyword>
<keyword evidence="1" id="KW-0175">Coiled coil</keyword>
<protein>
    <submittedName>
        <fullName evidence="3">Uncharacterized protein</fullName>
    </submittedName>
</protein>
<name>A0A8C3GBH8_CYCLU</name>
<sequence length="83" mass="9404">KAVRSKMVEVRPQAKSASGSTKKHTDDLLAKEEQYKLLNAELEAKTADLVRQAEQLMREQSEVLSKPFSTLLLTDVEDEEESR</sequence>
<evidence type="ECO:0000256" key="2">
    <source>
        <dbReference type="SAM" id="MobiDB-lite"/>
    </source>
</evidence>